<accession>A0A383DQB1</accession>
<dbReference type="AlphaFoldDB" id="A0A383DQB1"/>
<evidence type="ECO:0000313" key="1">
    <source>
        <dbReference type="EMBL" id="SVE46420.1"/>
    </source>
</evidence>
<feature type="non-terminal residue" evidence="1">
    <location>
        <position position="1"/>
    </location>
</feature>
<protein>
    <submittedName>
        <fullName evidence="1">Uncharacterized protein</fullName>
    </submittedName>
</protein>
<organism evidence="1">
    <name type="scientific">marine metagenome</name>
    <dbReference type="NCBI Taxonomy" id="408172"/>
    <lineage>
        <taxon>unclassified sequences</taxon>
        <taxon>metagenomes</taxon>
        <taxon>ecological metagenomes</taxon>
    </lineage>
</organism>
<reference evidence="1" key="1">
    <citation type="submission" date="2018-05" db="EMBL/GenBank/DDBJ databases">
        <authorList>
            <person name="Lanie J.A."/>
            <person name="Ng W.-L."/>
            <person name="Kazmierczak K.M."/>
            <person name="Andrzejewski T.M."/>
            <person name="Davidsen T.M."/>
            <person name="Wayne K.J."/>
            <person name="Tettelin H."/>
            <person name="Glass J.I."/>
            <person name="Rusch D."/>
            <person name="Podicherti R."/>
            <person name="Tsui H.-C.T."/>
            <person name="Winkler M.E."/>
        </authorList>
    </citation>
    <scope>NUCLEOTIDE SEQUENCE</scope>
</reference>
<gene>
    <name evidence="1" type="ORF">METZ01_LOCUS499274</name>
</gene>
<dbReference type="EMBL" id="UINC01219102">
    <property type="protein sequence ID" value="SVE46420.1"/>
    <property type="molecule type" value="Genomic_DNA"/>
</dbReference>
<name>A0A383DQB1_9ZZZZ</name>
<proteinExistence type="predicted"/>
<sequence length="42" mass="4756">GYELRAAILGTVLAYGQAQTVDDWQDDLEPETYVRLTLINPF</sequence>